<dbReference type="PANTHER" id="PTHR21437">
    <property type="entry name" value="WIDE AWAKE"/>
    <property type="match status" value="1"/>
</dbReference>
<dbReference type="Proteomes" id="UP000887581">
    <property type="component" value="Unplaced"/>
</dbReference>
<dbReference type="InterPro" id="IPR003961">
    <property type="entry name" value="FN3_dom"/>
</dbReference>
<proteinExistence type="predicted"/>
<evidence type="ECO:0000313" key="4">
    <source>
        <dbReference type="WBParaSite" id="sdigi.contig6.g784.t1"/>
    </source>
</evidence>
<dbReference type="CDD" id="cd00063">
    <property type="entry name" value="FN3"/>
    <property type="match status" value="1"/>
</dbReference>
<dbReference type="GO" id="GO:0005819">
    <property type="term" value="C:spindle"/>
    <property type="evidence" value="ECO:0007669"/>
    <property type="project" value="TreeGrafter"/>
</dbReference>
<organism evidence="3 4">
    <name type="scientific">Setaria digitata</name>
    <dbReference type="NCBI Taxonomy" id="48799"/>
    <lineage>
        <taxon>Eukaryota</taxon>
        <taxon>Metazoa</taxon>
        <taxon>Ecdysozoa</taxon>
        <taxon>Nematoda</taxon>
        <taxon>Chromadorea</taxon>
        <taxon>Rhabditida</taxon>
        <taxon>Spirurina</taxon>
        <taxon>Spiruromorpha</taxon>
        <taxon>Filarioidea</taxon>
        <taxon>Setariidae</taxon>
        <taxon>Setaria</taxon>
    </lineage>
</organism>
<dbReference type="SMART" id="SM00314">
    <property type="entry name" value="RA"/>
    <property type="match status" value="1"/>
</dbReference>
<dbReference type="PROSITE" id="PS50853">
    <property type="entry name" value="FN3"/>
    <property type="match status" value="1"/>
</dbReference>
<reference evidence="4" key="1">
    <citation type="submission" date="2022-11" db="UniProtKB">
        <authorList>
            <consortium name="WormBaseParasite"/>
        </authorList>
    </citation>
    <scope>IDENTIFICATION</scope>
</reference>
<dbReference type="GO" id="GO:0061172">
    <property type="term" value="P:regulation of establishment of bipolar cell polarity"/>
    <property type="evidence" value="ECO:0007669"/>
    <property type="project" value="TreeGrafter"/>
</dbReference>
<evidence type="ECO:0000259" key="2">
    <source>
        <dbReference type="PROSITE" id="PS50853"/>
    </source>
</evidence>
<dbReference type="SUPFAM" id="SSF49265">
    <property type="entry name" value="Fibronectin type III"/>
    <property type="match status" value="1"/>
</dbReference>
<dbReference type="CDD" id="cd17117">
    <property type="entry name" value="RA_ANKFN1_like"/>
    <property type="match status" value="1"/>
</dbReference>
<dbReference type="SMART" id="SM00060">
    <property type="entry name" value="FN3"/>
    <property type="match status" value="1"/>
</dbReference>
<dbReference type="InterPro" id="IPR000159">
    <property type="entry name" value="RA_dom"/>
</dbReference>
<dbReference type="Pfam" id="PF00788">
    <property type="entry name" value="RA"/>
    <property type="match status" value="1"/>
</dbReference>
<dbReference type="GO" id="GO:0000132">
    <property type="term" value="P:establishment of mitotic spindle orientation"/>
    <property type="evidence" value="ECO:0007669"/>
    <property type="project" value="TreeGrafter"/>
</dbReference>
<dbReference type="GO" id="GO:0007165">
    <property type="term" value="P:signal transduction"/>
    <property type="evidence" value="ECO:0007669"/>
    <property type="project" value="InterPro"/>
</dbReference>
<dbReference type="PANTHER" id="PTHR21437:SF1">
    <property type="entry name" value="WIDE AWAKE"/>
    <property type="match status" value="1"/>
</dbReference>
<dbReference type="PROSITE" id="PS50200">
    <property type="entry name" value="RA"/>
    <property type="match status" value="1"/>
</dbReference>
<evidence type="ECO:0000259" key="1">
    <source>
        <dbReference type="PROSITE" id="PS50200"/>
    </source>
</evidence>
<dbReference type="AlphaFoldDB" id="A0A915PYQ3"/>
<feature type="domain" description="Fibronectin type-III" evidence="2">
    <location>
        <begin position="112"/>
        <end position="208"/>
    </location>
</feature>
<dbReference type="InterPro" id="IPR039269">
    <property type="entry name" value="ANKFN1"/>
</dbReference>
<dbReference type="Gene3D" id="3.10.20.90">
    <property type="entry name" value="Phosphatidylinositol 3-kinase Catalytic Subunit, Chain A, domain 1"/>
    <property type="match status" value="1"/>
</dbReference>
<dbReference type="WBParaSite" id="sdigi.contig6.g784.t1">
    <property type="protein sequence ID" value="sdigi.contig6.g784.t1"/>
    <property type="gene ID" value="sdigi.contig6.g784"/>
</dbReference>
<dbReference type="InterPro" id="IPR013783">
    <property type="entry name" value="Ig-like_fold"/>
</dbReference>
<dbReference type="InterPro" id="IPR036116">
    <property type="entry name" value="FN3_sf"/>
</dbReference>
<name>A0A915PYQ3_9BILA</name>
<feature type="domain" description="Ras-associating" evidence="1">
    <location>
        <begin position="667"/>
        <end position="765"/>
    </location>
</feature>
<accession>A0A915PYQ3</accession>
<evidence type="ECO:0000313" key="3">
    <source>
        <dbReference type="Proteomes" id="UP000887581"/>
    </source>
</evidence>
<sequence length="778" mass="88727">MILSRAEIPFNSRISDAYLEDWTLLEFAVMLDHRQCAEVLLQSGATVDVESCPLKRRLEQIREHTELIIEQIHSLKIRSIQNNDKQLQYLEKRLSQMKTMKAVLENTIFPEPLADVEAVVSASDQLTVSWKDVHQHNLDLVVNYKVEWSLCDDFNSVEGSLLVNTVMRSYAVISKLKHGLRYSVRVSPASIRGFGHPIAAVPQSLLISMFPKTIEISGKKKKGSIKSLFSGGFRFLKVVQRGIYLVSIIYSEMKVYTIEERLPVILIDQTQFCVGKDEMYWAIKLSLAWDEIQTLQETNRSCSSNSRFRNKFIDAAVEMHTALGLTDIGRVHYQPIIDEVNSVSFIVTVRFANRLQVAQGLTTRWLPLSKIVRKRGTCQAMDVLWAEIFRIINFFESSYKPLRRGLENPHITKEEWDLLRSVEINASNPPTPVQLVFYTALVSAASRLLHDLEIDTDLIPDQRVYRLQVFQLQFDVSFIILLPKIEDVCTAPNHSLLKSFGIQKGCSTLPLHVFETIHLCAYNADFINIYCRLSLFIEHFSTYIQYEQRNSLLEKDICVYADVLSKLNEFQQRLGNVWKSTRWVANIAFMARDKRARGLVPMKSLIAINNGISRRGYQIQGTRVDLADSRVLLHLDSEVQLRITTPLTDSPAELSHSDFFQPKKNPTTRVIKVYPAYHCGLTCGTSVRLQIASATTASEIVALVLSQLSKTAEASGKPIKTRDPEDFCLAVVVGSRERRLRDNFQPMKLQNPWDEGRLFVRRRDTVLAALERGNEAAV</sequence>
<protein>
    <submittedName>
        <fullName evidence="4">Fibronectin type-III domain-containing protein</fullName>
    </submittedName>
</protein>
<dbReference type="Gene3D" id="2.60.40.10">
    <property type="entry name" value="Immunoglobulins"/>
    <property type="match status" value="1"/>
</dbReference>
<keyword evidence="3" id="KW-1185">Reference proteome</keyword>